<dbReference type="Gene3D" id="3.30.1330.70">
    <property type="entry name" value="Holliday junction resolvase RusA"/>
    <property type="match status" value="1"/>
</dbReference>
<evidence type="ECO:0000313" key="3">
    <source>
        <dbReference type="Proteomes" id="UP000255082"/>
    </source>
</evidence>
<evidence type="ECO:0000313" key="2">
    <source>
        <dbReference type="EMBL" id="SUA47236.1"/>
    </source>
</evidence>
<sequence length="228" mass="25230">MRDRTEPERAQCPRCRGEFALTKARTMAPHYPPDSRQGTDVRMTRCAGSGEPPLDDQDRCGDEMSQVPNAYRAGDSRPEGVIRMPETHTATIKLPWSAPPLSMNDSGATRGAMFAKARKITEIRGDVVNLARKAKLPKGIDRATITLHYRPRDNRARDSVNLAPTLKAVVDGLTPQKIVKTKRGTNVHPGYGFVVDDSTRHVSTPEPIIHPAERGKSGSLWLEITWEA</sequence>
<dbReference type="InterPro" id="IPR036614">
    <property type="entry name" value="RusA-like_sf"/>
</dbReference>
<dbReference type="Proteomes" id="UP000255082">
    <property type="component" value="Unassembled WGS sequence"/>
</dbReference>
<proteinExistence type="predicted"/>
<dbReference type="EMBL" id="UGRU01000001">
    <property type="protein sequence ID" value="SUA47236.1"/>
    <property type="molecule type" value="Genomic_DNA"/>
</dbReference>
<gene>
    <name evidence="2" type="ORF">NCTC13184_05776</name>
</gene>
<protein>
    <recommendedName>
        <fullName evidence="4">Holliday junction resolvase</fullName>
    </recommendedName>
</protein>
<evidence type="ECO:0000256" key="1">
    <source>
        <dbReference type="SAM" id="MobiDB-lite"/>
    </source>
</evidence>
<accession>A0A378X0V5</accession>
<dbReference type="SUPFAM" id="SSF103084">
    <property type="entry name" value="Holliday junction resolvase RusA"/>
    <property type="match status" value="1"/>
</dbReference>
<dbReference type="GO" id="GO:0006310">
    <property type="term" value="P:DNA recombination"/>
    <property type="evidence" value="ECO:0007669"/>
    <property type="project" value="InterPro"/>
</dbReference>
<dbReference type="AlphaFoldDB" id="A0A378X0V5"/>
<dbReference type="GO" id="GO:0000287">
    <property type="term" value="F:magnesium ion binding"/>
    <property type="evidence" value="ECO:0007669"/>
    <property type="project" value="InterPro"/>
</dbReference>
<dbReference type="GO" id="GO:0006281">
    <property type="term" value="P:DNA repair"/>
    <property type="evidence" value="ECO:0007669"/>
    <property type="project" value="InterPro"/>
</dbReference>
<reference evidence="2 3" key="1">
    <citation type="submission" date="2018-06" db="EMBL/GenBank/DDBJ databases">
        <authorList>
            <consortium name="Pathogen Informatics"/>
            <person name="Doyle S."/>
        </authorList>
    </citation>
    <scope>NUCLEOTIDE SEQUENCE [LARGE SCALE GENOMIC DNA]</scope>
    <source>
        <strain evidence="2 3">NCTC13184</strain>
    </source>
</reference>
<feature type="region of interest" description="Disordered" evidence="1">
    <location>
        <begin position="23"/>
        <end position="60"/>
    </location>
</feature>
<organism evidence="2 3">
    <name type="scientific">Nocardia africana</name>
    <dbReference type="NCBI Taxonomy" id="134964"/>
    <lineage>
        <taxon>Bacteria</taxon>
        <taxon>Bacillati</taxon>
        <taxon>Actinomycetota</taxon>
        <taxon>Actinomycetes</taxon>
        <taxon>Mycobacteriales</taxon>
        <taxon>Nocardiaceae</taxon>
        <taxon>Nocardia</taxon>
    </lineage>
</organism>
<name>A0A378X0V5_9NOCA</name>
<evidence type="ECO:0008006" key="4">
    <source>
        <dbReference type="Google" id="ProtNLM"/>
    </source>
</evidence>